<keyword evidence="3" id="KW-0732">Signal</keyword>
<dbReference type="InterPro" id="IPR001568">
    <property type="entry name" value="RNase_T2-like"/>
</dbReference>
<accession>A0ABT0BFE4</accession>
<dbReference type="Proteomes" id="UP001162881">
    <property type="component" value="Unassembled WGS sequence"/>
</dbReference>
<dbReference type="Pfam" id="PF00445">
    <property type="entry name" value="Ribonuclease_T2"/>
    <property type="match status" value="1"/>
</dbReference>
<dbReference type="PROSITE" id="PS00531">
    <property type="entry name" value="RNASE_T2_2"/>
    <property type="match status" value="1"/>
</dbReference>
<dbReference type="PANTHER" id="PTHR11240">
    <property type="entry name" value="RIBONUCLEASE T2"/>
    <property type="match status" value="1"/>
</dbReference>
<dbReference type="InterPro" id="IPR018188">
    <property type="entry name" value="RNase_T2_His_AS_1"/>
</dbReference>
<sequence length="242" mass="26849">MTTSFADMRPQRIAFALLLGLSPQAAEAQAYQCQAPRTLPQVRPVTPDGPTRTSAIAGYTLAASWSPDWCKTHHDTTSMQCAKRYGRFGFILHGLWPEAARGPSPQWCGAPAPLPRPQDLRAHLCMTPSAPLLVHEWAKHGRCMTPSAPKYFKVGAILWRSLHWPDADQLSRKKGLTAGDFRDQFLTLNPGWPRAAIGLRLSRSGWLGEVRLCYGKDFRPTPCPASRQGPRDGAPMKIWRGL</sequence>
<dbReference type="EMBL" id="JALHLF010000054">
    <property type="protein sequence ID" value="MCJ2183630.1"/>
    <property type="molecule type" value="Genomic_DNA"/>
</dbReference>
<dbReference type="SUPFAM" id="SSF55895">
    <property type="entry name" value="Ribonuclease Rh-like"/>
    <property type="match status" value="1"/>
</dbReference>
<organism evidence="4 5">
    <name type="scientific">Novosphingobium organovorum</name>
    <dbReference type="NCBI Taxonomy" id="2930092"/>
    <lineage>
        <taxon>Bacteria</taxon>
        <taxon>Pseudomonadati</taxon>
        <taxon>Pseudomonadota</taxon>
        <taxon>Alphaproteobacteria</taxon>
        <taxon>Sphingomonadales</taxon>
        <taxon>Sphingomonadaceae</taxon>
        <taxon>Novosphingobium</taxon>
    </lineage>
</organism>
<evidence type="ECO:0000313" key="5">
    <source>
        <dbReference type="Proteomes" id="UP001162881"/>
    </source>
</evidence>
<dbReference type="InterPro" id="IPR033130">
    <property type="entry name" value="RNase_T2_His_AS_2"/>
</dbReference>
<dbReference type="InterPro" id="IPR036430">
    <property type="entry name" value="RNase_T2-like_sf"/>
</dbReference>
<evidence type="ECO:0000256" key="1">
    <source>
        <dbReference type="ARBA" id="ARBA00007469"/>
    </source>
</evidence>
<dbReference type="PANTHER" id="PTHR11240:SF22">
    <property type="entry name" value="RIBONUCLEASE T2"/>
    <property type="match status" value="1"/>
</dbReference>
<proteinExistence type="inferred from homology"/>
<feature type="chain" id="PRO_5045445659" evidence="3">
    <location>
        <begin position="29"/>
        <end position="242"/>
    </location>
</feature>
<comment type="similarity">
    <text evidence="1 2">Belongs to the RNase T2 family.</text>
</comment>
<keyword evidence="5" id="KW-1185">Reference proteome</keyword>
<dbReference type="Gene3D" id="3.90.730.10">
    <property type="entry name" value="Ribonuclease T2-like"/>
    <property type="match status" value="1"/>
</dbReference>
<dbReference type="PROSITE" id="PS00530">
    <property type="entry name" value="RNASE_T2_1"/>
    <property type="match status" value="1"/>
</dbReference>
<evidence type="ECO:0000313" key="4">
    <source>
        <dbReference type="EMBL" id="MCJ2183630.1"/>
    </source>
</evidence>
<evidence type="ECO:0000256" key="3">
    <source>
        <dbReference type="SAM" id="SignalP"/>
    </source>
</evidence>
<reference evidence="4" key="1">
    <citation type="submission" date="2022-03" db="EMBL/GenBank/DDBJ databases">
        <title>Identification of a novel bacterium isolated from mangrove sediments.</title>
        <authorList>
            <person name="Pan X."/>
        </authorList>
    </citation>
    <scope>NUCLEOTIDE SEQUENCE</scope>
    <source>
        <strain evidence="4">B1949</strain>
    </source>
</reference>
<comment type="caution">
    <text evidence="4">The sequence shown here is derived from an EMBL/GenBank/DDBJ whole genome shotgun (WGS) entry which is preliminary data.</text>
</comment>
<evidence type="ECO:0000256" key="2">
    <source>
        <dbReference type="RuleBase" id="RU004328"/>
    </source>
</evidence>
<protein>
    <submittedName>
        <fullName evidence="4">Ribonuclease T</fullName>
    </submittedName>
</protein>
<gene>
    <name evidence="4" type="ORF">MTR62_13145</name>
</gene>
<dbReference type="RefSeq" id="WP_244021614.1">
    <property type="nucleotide sequence ID" value="NZ_JALHLF010000054.1"/>
</dbReference>
<feature type="signal peptide" evidence="3">
    <location>
        <begin position="1"/>
        <end position="28"/>
    </location>
</feature>
<name>A0ABT0BFE4_9SPHN</name>